<proteinExistence type="predicted"/>
<organism evidence="3 4">
    <name type="scientific">Methylobacterium durans</name>
    <dbReference type="NCBI Taxonomy" id="2202825"/>
    <lineage>
        <taxon>Bacteria</taxon>
        <taxon>Pseudomonadati</taxon>
        <taxon>Pseudomonadota</taxon>
        <taxon>Alphaproteobacteria</taxon>
        <taxon>Hyphomicrobiales</taxon>
        <taxon>Methylobacteriaceae</taxon>
        <taxon>Methylobacterium</taxon>
    </lineage>
</organism>
<evidence type="ECO:0000259" key="2">
    <source>
        <dbReference type="PROSITE" id="PS51707"/>
    </source>
</evidence>
<dbReference type="AlphaFoldDB" id="A0A2U8WBW1"/>
<dbReference type="PIRSF" id="PIRSF016487">
    <property type="entry name" value="CYTH_UCP016487"/>
    <property type="match status" value="1"/>
</dbReference>
<dbReference type="RefSeq" id="WP_109893278.1">
    <property type="nucleotide sequence ID" value="NZ_CP029550.1"/>
</dbReference>
<dbReference type="PANTHER" id="PTHR40114">
    <property type="entry name" value="SLR0698 PROTEIN"/>
    <property type="match status" value="1"/>
</dbReference>
<protein>
    <submittedName>
        <fullName evidence="3">Adenylate cyclase</fullName>
    </submittedName>
</protein>
<evidence type="ECO:0000313" key="4">
    <source>
        <dbReference type="Proteomes" id="UP000245926"/>
    </source>
</evidence>
<dbReference type="InterPro" id="IPR033469">
    <property type="entry name" value="CYTH-like_dom_sf"/>
</dbReference>
<dbReference type="PROSITE" id="PS51707">
    <property type="entry name" value="CYTH"/>
    <property type="match status" value="1"/>
</dbReference>
<sequence>MALEIERKFLASRAVLEHCRFGLPMLQGYLHTDAENTLRVRRAGNRTFFTWKGRRRGASREEVEREVSTEVGEAMFLALRTDECVAKTRYRIEHAGLVWDVDVFEGRLAGLILAEVELTHEDQPVDLPPWIGREVTQDERYRNSRLARARLPIELAA</sequence>
<name>A0A2U8WBW1_9HYPH</name>
<dbReference type="SMART" id="SM01118">
    <property type="entry name" value="CYTH"/>
    <property type="match status" value="1"/>
</dbReference>
<dbReference type="Gene3D" id="2.40.320.10">
    <property type="entry name" value="Hypothetical Protein Pfu-838710-001"/>
    <property type="match status" value="1"/>
</dbReference>
<dbReference type="KEGG" id="mets:DK389_23695"/>
<accession>A0A2U8WBW1</accession>
<dbReference type="InterPro" id="IPR023577">
    <property type="entry name" value="CYTH_domain"/>
</dbReference>
<dbReference type="CDD" id="cd07891">
    <property type="entry name" value="CYTH-like_CthTTM-like_1"/>
    <property type="match status" value="1"/>
</dbReference>
<dbReference type="SUPFAM" id="SSF55154">
    <property type="entry name" value="CYTH-like phosphatases"/>
    <property type="match status" value="1"/>
</dbReference>
<dbReference type="OrthoDB" id="9805588at2"/>
<dbReference type="PANTHER" id="PTHR40114:SF1">
    <property type="entry name" value="SLR0698 PROTEIN"/>
    <property type="match status" value="1"/>
</dbReference>
<keyword evidence="4" id="KW-1185">Reference proteome</keyword>
<dbReference type="Pfam" id="PF01928">
    <property type="entry name" value="CYTH"/>
    <property type="match status" value="1"/>
</dbReference>
<gene>
    <name evidence="3" type="ORF">DK389_23695</name>
</gene>
<dbReference type="InterPro" id="IPR012042">
    <property type="entry name" value="NeuTTM/CthTTM-like"/>
</dbReference>
<evidence type="ECO:0000256" key="1">
    <source>
        <dbReference type="PIRSR" id="PIRSR016487-1"/>
    </source>
</evidence>
<reference evidence="4" key="1">
    <citation type="submission" date="2018-05" db="EMBL/GenBank/DDBJ databases">
        <title>Complete Genome Sequence of Methylobacterium sp. 17SD2-17.</title>
        <authorList>
            <person name="Srinivasan S."/>
        </authorList>
    </citation>
    <scope>NUCLEOTIDE SEQUENCE [LARGE SCALE GENOMIC DNA]</scope>
    <source>
        <strain evidence="4">17SD2-17</strain>
    </source>
</reference>
<feature type="domain" description="CYTH" evidence="2">
    <location>
        <begin position="2"/>
        <end position="148"/>
    </location>
</feature>
<dbReference type="EMBL" id="CP029550">
    <property type="protein sequence ID" value="AWN42950.1"/>
    <property type="molecule type" value="Genomic_DNA"/>
</dbReference>
<dbReference type="Proteomes" id="UP000245926">
    <property type="component" value="Chromosome"/>
</dbReference>
<evidence type="ECO:0000313" key="3">
    <source>
        <dbReference type="EMBL" id="AWN42950.1"/>
    </source>
</evidence>
<feature type="active site" description="Proton acceptor" evidence="1">
    <location>
        <position position="29"/>
    </location>
</feature>